<feature type="compositionally biased region" description="Basic and acidic residues" evidence="1">
    <location>
        <begin position="89"/>
        <end position="99"/>
    </location>
</feature>
<gene>
    <name evidence="2" type="ORF">BN2614_LOCUS2</name>
</gene>
<organism evidence="2 3">
    <name type="scientific">Gulo gulo</name>
    <name type="common">Wolverine</name>
    <name type="synonym">Gluton</name>
    <dbReference type="NCBI Taxonomy" id="48420"/>
    <lineage>
        <taxon>Eukaryota</taxon>
        <taxon>Metazoa</taxon>
        <taxon>Chordata</taxon>
        <taxon>Craniata</taxon>
        <taxon>Vertebrata</taxon>
        <taxon>Euteleostomi</taxon>
        <taxon>Mammalia</taxon>
        <taxon>Eutheria</taxon>
        <taxon>Laurasiatheria</taxon>
        <taxon>Carnivora</taxon>
        <taxon>Caniformia</taxon>
        <taxon>Musteloidea</taxon>
        <taxon>Mustelidae</taxon>
        <taxon>Guloninae</taxon>
        <taxon>Gulo</taxon>
    </lineage>
</organism>
<feature type="non-terminal residue" evidence="2">
    <location>
        <position position="1"/>
    </location>
</feature>
<keyword evidence="3" id="KW-1185">Reference proteome</keyword>
<feature type="compositionally biased region" description="Pro residues" evidence="1">
    <location>
        <begin position="33"/>
        <end position="43"/>
    </location>
</feature>
<evidence type="ECO:0000313" key="3">
    <source>
        <dbReference type="Proteomes" id="UP000269945"/>
    </source>
</evidence>
<feature type="region of interest" description="Disordered" evidence="1">
    <location>
        <begin position="1"/>
        <end position="47"/>
    </location>
</feature>
<name>A0A9X9ME59_GULGU</name>
<protein>
    <submittedName>
        <fullName evidence="2">Uncharacterized protein</fullName>
    </submittedName>
</protein>
<dbReference type="AlphaFoldDB" id="A0A9X9ME59"/>
<feature type="region of interest" description="Disordered" evidence="1">
    <location>
        <begin position="81"/>
        <end position="108"/>
    </location>
</feature>
<evidence type="ECO:0000256" key="1">
    <source>
        <dbReference type="SAM" id="MobiDB-lite"/>
    </source>
</evidence>
<dbReference type="Proteomes" id="UP000269945">
    <property type="component" value="Unassembled WGS sequence"/>
</dbReference>
<accession>A0A9X9ME59</accession>
<comment type="caution">
    <text evidence="2">The sequence shown here is derived from an EMBL/GenBank/DDBJ whole genome shotgun (WGS) entry which is preliminary data.</text>
</comment>
<reference evidence="2 3" key="1">
    <citation type="submission" date="2018-10" db="EMBL/GenBank/DDBJ databases">
        <authorList>
            <person name="Ekblom R."/>
            <person name="Jareborg N."/>
        </authorList>
    </citation>
    <scope>NUCLEOTIDE SEQUENCE [LARGE SCALE GENOMIC DNA]</scope>
    <source>
        <tissue evidence="2">Muscle</tissue>
    </source>
</reference>
<dbReference type="EMBL" id="CYRY02047416">
    <property type="protein sequence ID" value="VCX43414.1"/>
    <property type="molecule type" value="Genomic_DNA"/>
</dbReference>
<sequence>RATRARGAIAGHPLHSPIPETAHPLALGAAAPSDPPQGSPRPPVTSLAKRIPGARLLVLRDVGRSVRLCLSAAEEGCSSWVPATRRRRESAGSEGRRTPAGDSTEFSPAHFPAASAARAGPQHQEYFCCQLDYKRRERPLFQW</sequence>
<proteinExistence type="predicted"/>
<evidence type="ECO:0000313" key="2">
    <source>
        <dbReference type="EMBL" id="VCX43414.1"/>
    </source>
</evidence>